<comment type="subcellular location">
    <subcellularLocation>
        <location evidence="1">Cell envelope</location>
    </subcellularLocation>
</comment>
<dbReference type="Proteomes" id="UP000184363">
    <property type="component" value="Unassembled WGS sequence"/>
</dbReference>
<feature type="domain" description="YknX-like beta-barrel" evidence="5">
    <location>
        <begin position="391"/>
        <end position="460"/>
    </location>
</feature>
<dbReference type="Pfam" id="PF25990">
    <property type="entry name" value="Beta-barrel_YknX"/>
    <property type="match status" value="1"/>
</dbReference>
<dbReference type="GO" id="GO:0030313">
    <property type="term" value="C:cell envelope"/>
    <property type="evidence" value="ECO:0007669"/>
    <property type="project" value="UniProtKB-SubCell"/>
</dbReference>
<dbReference type="Gene3D" id="2.40.50.100">
    <property type="match status" value="2"/>
</dbReference>
<sequence>MDARHARSGGGFVINRTRVLAAATALVGVVGIGAVACTAAESDKPRTATVERATLTTGVSAPGALTAITEQNLGFPKGGQLTSVLVKVGDRVEAGQVLATVDDFAAKQVLKQQEAQLAAQEAALARITDSPAVSGAENTLAQAQQILEATEDSVEAMLEADDVSIGAAERQLSADKNALRQAEAKAAASCGSGRSSASYDDADDDDTGWPRRSTSLLTSPSCTADQQAVAAAKQQVAASKAALEQAEQKREIDEANGRVQIENARQAVVSAQNNLDSTSADRPHSIDQQAALVAAARAAVEQARRDVENCTLRAPVAGTVAVINGTVGEYLAPSTGTSALAPGSDAPIPGAGGATGGGAAAAATGVSANRPGGTQFIVLSDVDQFQVVVPFNESDAVQIQPGQRADVTFDAIPDLTAPGSVLSVAPVATSIGGVISYYATITLNSDDPRLKSGLTATANVITGETEDVLTVPSSAVRNVDGRSVVTVLGPNGPADVPFQPGQVGLDRTEVVSGLQEGQQVLLPVGQ</sequence>
<reference evidence="6 7" key="1">
    <citation type="submission" date="2016-11" db="EMBL/GenBank/DDBJ databases">
        <authorList>
            <person name="Jaros S."/>
            <person name="Januszkiewicz K."/>
            <person name="Wedrychowicz H."/>
        </authorList>
    </citation>
    <scope>NUCLEOTIDE SEQUENCE [LARGE SCALE GENOMIC DNA]</scope>
    <source>
        <strain evidence="6 7">DSM 43832</strain>
    </source>
</reference>
<dbReference type="InterPro" id="IPR050465">
    <property type="entry name" value="UPF0194_transport"/>
</dbReference>
<dbReference type="OrthoDB" id="3563414at2"/>
<feature type="compositionally biased region" description="Low complexity" evidence="4">
    <location>
        <begin position="186"/>
        <end position="199"/>
    </location>
</feature>
<evidence type="ECO:0000313" key="7">
    <source>
        <dbReference type="Proteomes" id="UP000184363"/>
    </source>
</evidence>
<evidence type="ECO:0000256" key="3">
    <source>
        <dbReference type="SAM" id="Coils"/>
    </source>
</evidence>
<feature type="coiled-coil region" evidence="3">
    <location>
        <begin position="229"/>
        <end position="313"/>
    </location>
</feature>
<feature type="coiled-coil region" evidence="3">
    <location>
        <begin position="110"/>
        <end position="185"/>
    </location>
</feature>
<dbReference type="SUPFAM" id="SSF111369">
    <property type="entry name" value="HlyD-like secretion proteins"/>
    <property type="match status" value="2"/>
</dbReference>
<feature type="region of interest" description="Disordered" evidence="4">
    <location>
        <begin position="186"/>
        <end position="219"/>
    </location>
</feature>
<dbReference type="AlphaFoldDB" id="A0A1M6N597"/>
<evidence type="ECO:0000256" key="4">
    <source>
        <dbReference type="SAM" id="MobiDB-lite"/>
    </source>
</evidence>
<dbReference type="InterPro" id="IPR058636">
    <property type="entry name" value="Beta-barrel_YknX"/>
</dbReference>
<proteinExistence type="predicted"/>
<dbReference type="PRINTS" id="PR01490">
    <property type="entry name" value="RTXTOXIND"/>
</dbReference>
<evidence type="ECO:0000256" key="1">
    <source>
        <dbReference type="ARBA" id="ARBA00004196"/>
    </source>
</evidence>
<dbReference type="Gene3D" id="1.10.287.470">
    <property type="entry name" value="Helix hairpin bin"/>
    <property type="match status" value="2"/>
</dbReference>
<dbReference type="Gene3D" id="2.40.420.20">
    <property type="match status" value="1"/>
</dbReference>
<gene>
    <name evidence="6" type="ORF">SAMN05443637_10130</name>
</gene>
<dbReference type="RefSeq" id="WP_073454759.1">
    <property type="nucleotide sequence ID" value="NZ_CALGVN010000007.1"/>
</dbReference>
<organism evidence="6 7">
    <name type="scientific">Pseudonocardia thermophila</name>
    <dbReference type="NCBI Taxonomy" id="1848"/>
    <lineage>
        <taxon>Bacteria</taxon>
        <taxon>Bacillati</taxon>
        <taxon>Actinomycetota</taxon>
        <taxon>Actinomycetes</taxon>
        <taxon>Pseudonocardiales</taxon>
        <taxon>Pseudonocardiaceae</taxon>
        <taxon>Pseudonocardia</taxon>
    </lineage>
</organism>
<accession>A0A1M6N597</accession>
<evidence type="ECO:0000313" key="6">
    <source>
        <dbReference type="EMBL" id="SHJ90796.1"/>
    </source>
</evidence>
<evidence type="ECO:0000259" key="5">
    <source>
        <dbReference type="Pfam" id="PF25990"/>
    </source>
</evidence>
<evidence type="ECO:0000256" key="2">
    <source>
        <dbReference type="ARBA" id="ARBA00023054"/>
    </source>
</evidence>
<keyword evidence="2 3" id="KW-0175">Coiled coil</keyword>
<dbReference type="Gene3D" id="2.40.30.170">
    <property type="match status" value="1"/>
</dbReference>
<dbReference type="STRING" id="1848.SAMN05443637_10130"/>
<protein>
    <submittedName>
        <fullName evidence="6">HlyD family secretion protein</fullName>
    </submittedName>
</protein>
<name>A0A1M6N597_PSETH</name>
<keyword evidence="7" id="KW-1185">Reference proteome</keyword>
<dbReference type="EMBL" id="FRAP01000001">
    <property type="protein sequence ID" value="SHJ90796.1"/>
    <property type="molecule type" value="Genomic_DNA"/>
</dbReference>
<dbReference type="PANTHER" id="PTHR32347">
    <property type="entry name" value="EFFLUX SYSTEM COMPONENT YKNX-RELATED"/>
    <property type="match status" value="1"/>
</dbReference>
<dbReference type="PANTHER" id="PTHR32347:SF23">
    <property type="entry name" value="BLL5650 PROTEIN"/>
    <property type="match status" value="1"/>
</dbReference>